<evidence type="ECO:0000256" key="2">
    <source>
        <dbReference type="ARBA" id="ARBA00023015"/>
    </source>
</evidence>
<keyword evidence="3 8" id="KW-0238">DNA-binding</keyword>
<dbReference type="Gene3D" id="3.40.50.2300">
    <property type="match status" value="1"/>
</dbReference>
<dbReference type="InterPro" id="IPR039420">
    <property type="entry name" value="WalR-like"/>
</dbReference>
<evidence type="ECO:0000256" key="5">
    <source>
        <dbReference type="PROSITE-ProRule" id="PRU00169"/>
    </source>
</evidence>
<dbReference type="CDD" id="cd06170">
    <property type="entry name" value="LuxR_C_like"/>
    <property type="match status" value="1"/>
</dbReference>
<keyword evidence="9" id="KW-1185">Reference proteome</keyword>
<evidence type="ECO:0000256" key="4">
    <source>
        <dbReference type="ARBA" id="ARBA00023163"/>
    </source>
</evidence>
<dbReference type="InterPro" id="IPR016032">
    <property type="entry name" value="Sig_transdc_resp-reg_C-effctor"/>
</dbReference>
<feature type="domain" description="Response regulatory" evidence="7">
    <location>
        <begin position="3"/>
        <end position="120"/>
    </location>
</feature>
<dbReference type="InterPro" id="IPR001789">
    <property type="entry name" value="Sig_transdc_resp-reg_receiver"/>
</dbReference>
<dbReference type="GO" id="GO:0000160">
    <property type="term" value="P:phosphorelay signal transduction system"/>
    <property type="evidence" value="ECO:0007669"/>
    <property type="project" value="InterPro"/>
</dbReference>
<feature type="domain" description="HTH luxR-type" evidence="6">
    <location>
        <begin position="148"/>
        <end position="213"/>
    </location>
</feature>
<organism evidence="8 9">
    <name type="scientific">Stagnimonas aquatica</name>
    <dbReference type="NCBI Taxonomy" id="2689987"/>
    <lineage>
        <taxon>Bacteria</taxon>
        <taxon>Pseudomonadati</taxon>
        <taxon>Pseudomonadota</taxon>
        <taxon>Gammaproteobacteria</taxon>
        <taxon>Nevskiales</taxon>
        <taxon>Nevskiaceae</taxon>
        <taxon>Stagnimonas</taxon>
    </lineage>
</organism>
<gene>
    <name evidence="8" type="ORF">ED208_06585</name>
</gene>
<dbReference type="InterPro" id="IPR011006">
    <property type="entry name" value="CheY-like_superfamily"/>
</dbReference>
<dbReference type="CDD" id="cd17535">
    <property type="entry name" value="REC_NarL-like"/>
    <property type="match status" value="1"/>
</dbReference>
<dbReference type="PANTHER" id="PTHR43214:SF41">
    <property type="entry name" value="NITRATE_NITRITE RESPONSE REGULATOR PROTEIN NARP"/>
    <property type="match status" value="1"/>
</dbReference>
<evidence type="ECO:0000256" key="1">
    <source>
        <dbReference type="ARBA" id="ARBA00022553"/>
    </source>
</evidence>
<dbReference type="RefSeq" id="WP_123211075.1">
    <property type="nucleotide sequence ID" value="NZ_RJVO01000002.1"/>
</dbReference>
<dbReference type="PROSITE" id="PS50110">
    <property type="entry name" value="RESPONSE_REGULATORY"/>
    <property type="match status" value="1"/>
</dbReference>
<dbReference type="InParanoid" id="A0A3N0VH54"/>
<keyword evidence="4" id="KW-0804">Transcription</keyword>
<evidence type="ECO:0000259" key="6">
    <source>
        <dbReference type="PROSITE" id="PS50043"/>
    </source>
</evidence>
<dbReference type="AlphaFoldDB" id="A0A3N0VH54"/>
<dbReference type="GO" id="GO:0006355">
    <property type="term" value="P:regulation of DNA-templated transcription"/>
    <property type="evidence" value="ECO:0007669"/>
    <property type="project" value="InterPro"/>
</dbReference>
<keyword evidence="2" id="KW-0805">Transcription regulation</keyword>
<protein>
    <submittedName>
        <fullName evidence="8">DNA-binding response regulator</fullName>
    </submittedName>
</protein>
<dbReference type="SMART" id="SM00421">
    <property type="entry name" value="HTH_LUXR"/>
    <property type="match status" value="1"/>
</dbReference>
<dbReference type="EMBL" id="RJVO01000002">
    <property type="protein sequence ID" value="ROH92032.1"/>
    <property type="molecule type" value="Genomic_DNA"/>
</dbReference>
<accession>A0A3N0VH54</accession>
<dbReference type="PROSITE" id="PS50043">
    <property type="entry name" value="HTH_LUXR_2"/>
    <property type="match status" value="1"/>
</dbReference>
<evidence type="ECO:0000256" key="3">
    <source>
        <dbReference type="ARBA" id="ARBA00023125"/>
    </source>
</evidence>
<evidence type="ECO:0000259" key="7">
    <source>
        <dbReference type="PROSITE" id="PS50110"/>
    </source>
</evidence>
<proteinExistence type="predicted"/>
<dbReference type="PRINTS" id="PR00038">
    <property type="entry name" value="HTHLUXR"/>
</dbReference>
<dbReference type="Pfam" id="PF00072">
    <property type="entry name" value="Response_reg"/>
    <property type="match status" value="1"/>
</dbReference>
<keyword evidence="1 5" id="KW-0597">Phosphoprotein</keyword>
<name>A0A3N0VH54_9GAMM</name>
<dbReference type="SUPFAM" id="SSF52172">
    <property type="entry name" value="CheY-like"/>
    <property type="match status" value="1"/>
</dbReference>
<dbReference type="PANTHER" id="PTHR43214">
    <property type="entry name" value="TWO-COMPONENT RESPONSE REGULATOR"/>
    <property type="match status" value="1"/>
</dbReference>
<feature type="modified residue" description="4-aspartylphosphate" evidence="5">
    <location>
        <position position="55"/>
    </location>
</feature>
<dbReference type="Proteomes" id="UP000282106">
    <property type="component" value="Unassembled WGS sequence"/>
</dbReference>
<reference evidence="8 9" key="1">
    <citation type="submission" date="2018-10" db="EMBL/GenBank/DDBJ databases">
        <authorList>
            <person name="Chen W.-M."/>
        </authorList>
    </citation>
    <scope>NUCLEOTIDE SEQUENCE [LARGE SCALE GENOMIC DNA]</scope>
    <source>
        <strain evidence="8 9">THS-13</strain>
    </source>
</reference>
<dbReference type="SMART" id="SM00448">
    <property type="entry name" value="REC"/>
    <property type="match status" value="1"/>
</dbReference>
<comment type="caution">
    <text evidence="8">The sequence shown here is derived from an EMBL/GenBank/DDBJ whole genome shotgun (WGS) entry which is preliminary data.</text>
</comment>
<dbReference type="InterPro" id="IPR000792">
    <property type="entry name" value="Tscrpt_reg_LuxR_C"/>
</dbReference>
<sequence length="216" mass="22762">MQSGWIVEDHPDVALGLAAALQGAFPGIALRLVDGLEAALQQLREGYRPDIALIDLGLPDGSGLDLLRALPAAAPGCVAVVTTIYADDAHLFPALRAGAAGYLLKDEPRERLESALRGILAGEPPLSPSIARRVLRTFAEAASAPAQAAEEDAHLSPRERETLMLIGKGYKLPEVAEALGITRTSAATYIKTVYRKLAISSRAEAALVANRLGLVQ</sequence>
<dbReference type="Pfam" id="PF00196">
    <property type="entry name" value="GerE"/>
    <property type="match status" value="1"/>
</dbReference>
<dbReference type="GO" id="GO:0003677">
    <property type="term" value="F:DNA binding"/>
    <property type="evidence" value="ECO:0007669"/>
    <property type="project" value="UniProtKB-KW"/>
</dbReference>
<dbReference type="InterPro" id="IPR058245">
    <property type="entry name" value="NreC/VraR/RcsB-like_REC"/>
</dbReference>
<evidence type="ECO:0000313" key="8">
    <source>
        <dbReference type="EMBL" id="ROH92032.1"/>
    </source>
</evidence>
<dbReference type="FunCoup" id="A0A3N0VH54">
    <property type="interactions" value="409"/>
</dbReference>
<dbReference type="SUPFAM" id="SSF46894">
    <property type="entry name" value="C-terminal effector domain of the bipartite response regulators"/>
    <property type="match status" value="1"/>
</dbReference>
<evidence type="ECO:0000313" key="9">
    <source>
        <dbReference type="Proteomes" id="UP000282106"/>
    </source>
</evidence>